<dbReference type="RefSeq" id="WP_009916024.1">
    <property type="nucleotide sequence ID" value="NZ_CP013382.1"/>
</dbReference>
<dbReference type="KEGG" id="bhg:I6G56_26235"/>
<keyword evidence="3" id="KW-1133">Transmembrane helix</keyword>
<dbReference type="PANTHER" id="PTHR42718">
    <property type="entry name" value="MAJOR FACILITATOR SUPERFAMILY MULTIDRUG TRANSPORTER MFSC"/>
    <property type="match status" value="1"/>
</dbReference>
<evidence type="ECO:0000256" key="3">
    <source>
        <dbReference type="ARBA" id="ARBA00022989"/>
    </source>
</evidence>
<sequence>MLLQFDLKMNPFQAGMIYVSTSIGFSLSPLLMPRLVNRHGPWFISLGAILYAASFVLLMIVVMHIPILRFPWLLLPALFALGPTQGMVMTPLLSIRIATVHGECAGMAAGGSLHFAAVGSRVRRDSASTIMQIALRKLLDLDALPQLQSAFVYSMLFNLAAVVIASLLLRTLPERPQRV</sequence>
<dbReference type="SUPFAM" id="SSF103473">
    <property type="entry name" value="MFS general substrate transporter"/>
    <property type="match status" value="1"/>
</dbReference>
<reference evidence="5 6" key="1">
    <citation type="submission" date="2020-12" db="EMBL/GenBank/DDBJ databases">
        <title>FDA dAtabase for Regulatory Grade micrObial Sequences (FDA-ARGOS): Supporting development and validation of Infectious Disease Dx tests.</title>
        <authorList>
            <person name="Nelson B."/>
            <person name="Plummer A."/>
            <person name="Tallon L."/>
            <person name="Sadzewicz L."/>
            <person name="Zhao X."/>
            <person name="Boylan J."/>
            <person name="Ott S."/>
            <person name="Bowen H."/>
            <person name="Vavikolanu K."/>
            <person name="Mehta A."/>
            <person name="Aluvathingal J."/>
            <person name="Nadendla S."/>
            <person name="Myers T."/>
            <person name="Yan Y."/>
            <person name="Sichtig H."/>
        </authorList>
    </citation>
    <scope>NUCLEOTIDE SEQUENCE [LARGE SCALE GENOMIC DNA]</scope>
    <source>
        <strain evidence="5 6">FDAARGOS_899</strain>
    </source>
</reference>
<protein>
    <submittedName>
        <fullName evidence="5">Uncharacterized protein</fullName>
    </submittedName>
</protein>
<dbReference type="AlphaFoldDB" id="A0A7U4PB77"/>
<comment type="subcellular location">
    <subcellularLocation>
        <location evidence="1">Membrane</location>
        <topology evidence="1">Multi-pass membrane protein</topology>
    </subcellularLocation>
</comment>
<name>A0A7U4PB77_9BURK</name>
<accession>A0A7T2X205</accession>
<dbReference type="EMBL" id="CP065687">
    <property type="protein sequence ID" value="QPS47862.1"/>
    <property type="molecule type" value="Genomic_DNA"/>
</dbReference>
<accession>A0A7U4PB77</accession>
<evidence type="ECO:0000256" key="2">
    <source>
        <dbReference type="ARBA" id="ARBA00022692"/>
    </source>
</evidence>
<keyword evidence="4" id="KW-0472">Membrane</keyword>
<evidence type="ECO:0000256" key="1">
    <source>
        <dbReference type="ARBA" id="ARBA00004141"/>
    </source>
</evidence>
<proteinExistence type="predicted"/>
<dbReference type="InterPro" id="IPR036259">
    <property type="entry name" value="MFS_trans_sf"/>
</dbReference>
<dbReference type="PANTHER" id="PTHR42718:SF39">
    <property type="entry name" value="ACTINORHODIN TRANSPORTER-RELATED"/>
    <property type="match status" value="1"/>
</dbReference>
<dbReference type="GO" id="GO:0016020">
    <property type="term" value="C:membrane"/>
    <property type="evidence" value="ECO:0007669"/>
    <property type="project" value="UniProtKB-SubCell"/>
</dbReference>
<evidence type="ECO:0000313" key="6">
    <source>
        <dbReference type="Proteomes" id="UP000594943"/>
    </source>
</evidence>
<gene>
    <name evidence="5" type="ORF">I6G56_26235</name>
</gene>
<evidence type="ECO:0000256" key="4">
    <source>
        <dbReference type="ARBA" id="ARBA00023136"/>
    </source>
</evidence>
<dbReference type="Gene3D" id="1.20.1250.20">
    <property type="entry name" value="MFS general substrate transporter like domains"/>
    <property type="match status" value="1"/>
</dbReference>
<dbReference type="Proteomes" id="UP000594943">
    <property type="component" value="Chromosome 2"/>
</dbReference>
<evidence type="ECO:0000313" key="5">
    <source>
        <dbReference type="EMBL" id="QPS47862.1"/>
    </source>
</evidence>
<keyword evidence="2" id="KW-0812">Transmembrane</keyword>
<organism evidence="5 6">
    <name type="scientific">Burkholderia humptydooensis</name>
    <dbReference type="NCBI Taxonomy" id="430531"/>
    <lineage>
        <taxon>Bacteria</taxon>
        <taxon>Pseudomonadati</taxon>
        <taxon>Pseudomonadota</taxon>
        <taxon>Betaproteobacteria</taxon>
        <taxon>Burkholderiales</taxon>
        <taxon>Burkholderiaceae</taxon>
        <taxon>Burkholderia</taxon>
        <taxon>pseudomallei group</taxon>
    </lineage>
</organism>